<evidence type="ECO:0000256" key="1">
    <source>
        <dbReference type="SAM" id="Coils"/>
    </source>
</evidence>
<accession>A0AAW2QH12</accession>
<dbReference type="EMBL" id="JACGWJ010000015">
    <property type="protein sequence ID" value="KAL0367113.1"/>
    <property type="molecule type" value="Genomic_DNA"/>
</dbReference>
<feature type="domain" description="RNase H type-1" evidence="2">
    <location>
        <begin position="4"/>
        <end position="70"/>
    </location>
</feature>
<evidence type="ECO:0000259" key="2">
    <source>
        <dbReference type="Pfam" id="PF13456"/>
    </source>
</evidence>
<sequence length="180" mass="20641">MTHEAGATHLLAYSDSQLIVKQIEDAYEAKEGNIIQYLQQIEELKTSFNYFQMVQKPREENVKADCLSKHTSALKDCRTRHITIQYLLEARAPLAIQPITSGEDWRTPITGWLEEGHLPDNRWEAARLKARAARFLLQGGTHYKRSYKHPYFGACPNKRESTSFERSIADVVEHTQAHGS</sequence>
<reference evidence="3" key="1">
    <citation type="submission" date="2020-06" db="EMBL/GenBank/DDBJ databases">
        <authorList>
            <person name="Li T."/>
            <person name="Hu X."/>
            <person name="Zhang T."/>
            <person name="Song X."/>
            <person name="Zhang H."/>
            <person name="Dai N."/>
            <person name="Sheng W."/>
            <person name="Hou X."/>
            <person name="Wei L."/>
        </authorList>
    </citation>
    <scope>NUCLEOTIDE SEQUENCE</scope>
    <source>
        <strain evidence="3">G02</strain>
        <tissue evidence="3">Leaf</tissue>
    </source>
</reference>
<dbReference type="AlphaFoldDB" id="A0AAW2QH12"/>
<dbReference type="InterPro" id="IPR036397">
    <property type="entry name" value="RNaseH_sf"/>
</dbReference>
<feature type="coiled-coil region" evidence="1">
    <location>
        <begin position="20"/>
        <end position="47"/>
    </location>
</feature>
<evidence type="ECO:0000313" key="3">
    <source>
        <dbReference type="EMBL" id="KAL0367113.1"/>
    </source>
</evidence>
<dbReference type="Gene3D" id="3.30.420.10">
    <property type="entry name" value="Ribonuclease H-like superfamily/Ribonuclease H"/>
    <property type="match status" value="1"/>
</dbReference>
<comment type="caution">
    <text evidence="3">The sequence shown here is derived from an EMBL/GenBank/DDBJ whole genome shotgun (WGS) entry which is preliminary data.</text>
</comment>
<gene>
    <name evidence="3" type="ORF">Sradi_3601400</name>
</gene>
<proteinExistence type="predicted"/>
<name>A0AAW2QH12_SESRA</name>
<dbReference type="GO" id="GO:0003676">
    <property type="term" value="F:nucleic acid binding"/>
    <property type="evidence" value="ECO:0007669"/>
    <property type="project" value="InterPro"/>
</dbReference>
<reference evidence="3" key="2">
    <citation type="journal article" date="2024" name="Plant">
        <title>Genomic evolution and insights into agronomic trait innovations of Sesamum species.</title>
        <authorList>
            <person name="Miao H."/>
            <person name="Wang L."/>
            <person name="Qu L."/>
            <person name="Liu H."/>
            <person name="Sun Y."/>
            <person name="Le M."/>
            <person name="Wang Q."/>
            <person name="Wei S."/>
            <person name="Zheng Y."/>
            <person name="Lin W."/>
            <person name="Duan Y."/>
            <person name="Cao H."/>
            <person name="Xiong S."/>
            <person name="Wang X."/>
            <person name="Wei L."/>
            <person name="Li C."/>
            <person name="Ma Q."/>
            <person name="Ju M."/>
            <person name="Zhao R."/>
            <person name="Li G."/>
            <person name="Mu C."/>
            <person name="Tian Q."/>
            <person name="Mei H."/>
            <person name="Zhang T."/>
            <person name="Gao T."/>
            <person name="Zhang H."/>
        </authorList>
    </citation>
    <scope>NUCLEOTIDE SEQUENCE</scope>
    <source>
        <strain evidence="3">G02</strain>
    </source>
</reference>
<dbReference type="Pfam" id="PF13456">
    <property type="entry name" value="RVT_3"/>
    <property type="match status" value="1"/>
</dbReference>
<dbReference type="InterPro" id="IPR002156">
    <property type="entry name" value="RNaseH_domain"/>
</dbReference>
<dbReference type="PANTHER" id="PTHR48475:SF2">
    <property type="entry name" value="RIBONUCLEASE H"/>
    <property type="match status" value="1"/>
</dbReference>
<dbReference type="PANTHER" id="PTHR48475">
    <property type="entry name" value="RIBONUCLEASE H"/>
    <property type="match status" value="1"/>
</dbReference>
<dbReference type="InterPro" id="IPR012337">
    <property type="entry name" value="RNaseH-like_sf"/>
</dbReference>
<protein>
    <recommendedName>
        <fullName evidence="2">RNase H type-1 domain-containing protein</fullName>
    </recommendedName>
</protein>
<keyword evidence="1" id="KW-0175">Coiled coil</keyword>
<organism evidence="3">
    <name type="scientific">Sesamum radiatum</name>
    <name type="common">Black benniseed</name>
    <dbReference type="NCBI Taxonomy" id="300843"/>
    <lineage>
        <taxon>Eukaryota</taxon>
        <taxon>Viridiplantae</taxon>
        <taxon>Streptophyta</taxon>
        <taxon>Embryophyta</taxon>
        <taxon>Tracheophyta</taxon>
        <taxon>Spermatophyta</taxon>
        <taxon>Magnoliopsida</taxon>
        <taxon>eudicotyledons</taxon>
        <taxon>Gunneridae</taxon>
        <taxon>Pentapetalae</taxon>
        <taxon>asterids</taxon>
        <taxon>lamiids</taxon>
        <taxon>Lamiales</taxon>
        <taxon>Pedaliaceae</taxon>
        <taxon>Sesamum</taxon>
    </lineage>
</organism>
<dbReference type="GO" id="GO:0004523">
    <property type="term" value="F:RNA-DNA hybrid ribonuclease activity"/>
    <property type="evidence" value="ECO:0007669"/>
    <property type="project" value="InterPro"/>
</dbReference>
<dbReference type="SUPFAM" id="SSF53098">
    <property type="entry name" value="Ribonuclease H-like"/>
    <property type="match status" value="1"/>
</dbReference>